<organism evidence="2 3">
    <name type="scientific">Methylobacterium soli</name>
    <dbReference type="NCBI Taxonomy" id="553447"/>
    <lineage>
        <taxon>Bacteria</taxon>
        <taxon>Pseudomonadati</taxon>
        <taxon>Pseudomonadota</taxon>
        <taxon>Alphaproteobacteria</taxon>
        <taxon>Hyphomicrobiales</taxon>
        <taxon>Methylobacteriaceae</taxon>
        <taxon>Methylobacterium</taxon>
    </lineage>
</organism>
<dbReference type="OrthoDB" id="7305551at2"/>
<proteinExistence type="predicted"/>
<dbReference type="Gene3D" id="3.90.25.10">
    <property type="entry name" value="UDP-galactose 4-epimerase, domain 1"/>
    <property type="match status" value="1"/>
</dbReference>
<dbReference type="Proteomes" id="UP000474159">
    <property type="component" value="Unassembled WGS sequence"/>
</dbReference>
<evidence type="ECO:0000259" key="1">
    <source>
        <dbReference type="Pfam" id="PF01370"/>
    </source>
</evidence>
<dbReference type="Gene3D" id="3.40.50.720">
    <property type="entry name" value="NAD(P)-binding Rossmann-like Domain"/>
    <property type="match status" value="1"/>
</dbReference>
<sequence length="300" mass="31744">MRRVLLSGSGGFLGRSLREHLRRDGVEIASIGIGPAHHPFHFAVEAGGWTRDSWAEALERTQPDTVFHLAGIVRGDEDEIRRVNTTLALDLTAALRMTGFRPTLVVAGSAAEYGEAVIDGLPVAEDAVCAPVTPYGQTKLAQTRAALAFGAEGQCRVVVARIFNPIGPGMPGHLALADFARQIAGFERSGAILRTGDLDVCRDFLDVADVAQALIALAGNPAAQGVVNICSGVPTSLRGLVESMIAASGKRIEIVIDPARLRPGERRIVIGSPERLAGLAALAPPRDLHRRAADILMALH</sequence>
<evidence type="ECO:0000313" key="2">
    <source>
        <dbReference type="EMBL" id="KAB1080275.1"/>
    </source>
</evidence>
<evidence type="ECO:0000313" key="3">
    <source>
        <dbReference type="Proteomes" id="UP000474159"/>
    </source>
</evidence>
<feature type="domain" description="NAD-dependent epimerase/dehydratase" evidence="1">
    <location>
        <begin position="4"/>
        <end position="230"/>
    </location>
</feature>
<dbReference type="InterPro" id="IPR036291">
    <property type="entry name" value="NAD(P)-bd_dom_sf"/>
</dbReference>
<dbReference type="RefSeq" id="WP_150998297.1">
    <property type="nucleotide sequence ID" value="NZ_BPQY01000153.1"/>
</dbReference>
<comment type="caution">
    <text evidence="2">The sequence shown here is derived from an EMBL/GenBank/DDBJ whole genome shotgun (WGS) entry which is preliminary data.</text>
</comment>
<dbReference type="AlphaFoldDB" id="A0A6L3T164"/>
<protein>
    <submittedName>
        <fullName evidence="2">NAD-dependent epimerase/dehydratase family protein</fullName>
    </submittedName>
</protein>
<accession>A0A6L3T164</accession>
<dbReference type="Pfam" id="PF01370">
    <property type="entry name" value="Epimerase"/>
    <property type="match status" value="1"/>
</dbReference>
<dbReference type="PANTHER" id="PTHR43245">
    <property type="entry name" value="BIFUNCTIONAL POLYMYXIN RESISTANCE PROTEIN ARNA"/>
    <property type="match status" value="1"/>
</dbReference>
<keyword evidence="3" id="KW-1185">Reference proteome</keyword>
<name>A0A6L3T164_9HYPH</name>
<dbReference type="InterPro" id="IPR050177">
    <property type="entry name" value="Lipid_A_modif_metabolic_enz"/>
</dbReference>
<dbReference type="InterPro" id="IPR001509">
    <property type="entry name" value="Epimerase_deHydtase"/>
</dbReference>
<gene>
    <name evidence="2" type="ORF">F6X53_06120</name>
</gene>
<dbReference type="EMBL" id="VZZK01000005">
    <property type="protein sequence ID" value="KAB1080275.1"/>
    <property type="molecule type" value="Genomic_DNA"/>
</dbReference>
<dbReference type="SUPFAM" id="SSF51735">
    <property type="entry name" value="NAD(P)-binding Rossmann-fold domains"/>
    <property type="match status" value="1"/>
</dbReference>
<reference evidence="2 3" key="1">
    <citation type="submission" date="2019-09" db="EMBL/GenBank/DDBJ databases">
        <title>YIM 48816 draft genome.</title>
        <authorList>
            <person name="Jiang L."/>
        </authorList>
    </citation>
    <scope>NUCLEOTIDE SEQUENCE [LARGE SCALE GENOMIC DNA]</scope>
    <source>
        <strain evidence="2 3">YIM 48816</strain>
    </source>
</reference>
<dbReference type="PANTHER" id="PTHR43245:SF53">
    <property type="entry name" value="EPIMERASE-RELATED"/>
    <property type="match status" value="1"/>
</dbReference>